<feature type="binding site" evidence="5">
    <location>
        <position position="52"/>
    </location>
    <ligand>
        <name>FAD</name>
        <dbReference type="ChEBI" id="CHEBI:57692"/>
    </ligand>
</feature>
<dbReference type="InterPro" id="IPR001433">
    <property type="entry name" value="OxRdtase_FAD/NAD-bd"/>
</dbReference>
<evidence type="ECO:0000256" key="1">
    <source>
        <dbReference type="ARBA" id="ARBA00001974"/>
    </source>
</evidence>
<keyword evidence="6" id="KW-1133">Transmembrane helix</keyword>
<feature type="binding site" evidence="5">
    <location>
        <position position="70"/>
    </location>
    <ligand>
        <name>FAD</name>
        <dbReference type="ChEBI" id="CHEBI:57692"/>
    </ligand>
</feature>
<dbReference type="InterPro" id="IPR008333">
    <property type="entry name" value="Cbr1-like_FAD-bd_dom"/>
</dbReference>
<dbReference type="GO" id="GO:0071949">
    <property type="term" value="F:FAD binding"/>
    <property type="evidence" value="ECO:0007669"/>
    <property type="project" value="TreeGrafter"/>
</dbReference>
<dbReference type="InterPro" id="IPR017927">
    <property type="entry name" value="FAD-bd_FR_type"/>
</dbReference>
<feature type="transmembrane region" description="Helical" evidence="6">
    <location>
        <begin position="298"/>
        <end position="325"/>
    </location>
</feature>
<dbReference type="EMBL" id="LWCA01000207">
    <property type="protein sequence ID" value="OAF69958.1"/>
    <property type="molecule type" value="Genomic_DNA"/>
</dbReference>
<feature type="binding site" evidence="5">
    <location>
        <position position="83"/>
    </location>
    <ligand>
        <name>FAD</name>
        <dbReference type="ChEBI" id="CHEBI:57692"/>
    </ligand>
</feature>
<accession>A0A177B6P9</accession>
<feature type="domain" description="FAD-binding FR-type" evidence="7">
    <location>
        <begin position="1"/>
        <end position="108"/>
    </location>
</feature>
<dbReference type="AlphaFoldDB" id="A0A177B6P9"/>
<dbReference type="PROSITE" id="PS51384">
    <property type="entry name" value="FAD_FR"/>
    <property type="match status" value="1"/>
</dbReference>
<dbReference type="Pfam" id="PF00970">
    <property type="entry name" value="FAD_binding_6"/>
    <property type="match status" value="1"/>
</dbReference>
<dbReference type="SUPFAM" id="SSF63380">
    <property type="entry name" value="Riboflavin synthase domain-like"/>
    <property type="match status" value="1"/>
</dbReference>
<keyword evidence="2 5" id="KW-0285">Flavoprotein</keyword>
<dbReference type="Gene3D" id="3.40.50.80">
    <property type="entry name" value="Nucleotide-binding domain of ferredoxin-NADP reductase (FNR) module"/>
    <property type="match status" value="1"/>
</dbReference>
<evidence type="ECO:0000313" key="8">
    <source>
        <dbReference type="EMBL" id="OAF69958.1"/>
    </source>
</evidence>
<protein>
    <recommendedName>
        <fullName evidence="7">FAD-binding FR-type domain-containing protein</fullName>
    </recommendedName>
</protein>
<dbReference type="OrthoDB" id="432685at2759"/>
<feature type="binding site" evidence="5">
    <location>
        <position position="53"/>
    </location>
    <ligand>
        <name>FAD</name>
        <dbReference type="ChEBI" id="CHEBI:57692"/>
    </ligand>
</feature>
<sequence length="548" mass="63606">MNCASMSFCKSIDSSTKFDKIELKSTLNGFIAYSGSFVILHGKSDDEKFKKPYTPVSDQNLKGQCEFVIKIYRDNEEGPGGLMTQYLESLHIGDSVDMRGPMGLIRYFALDDTKCRFTIFSSYQYKSFYEVDASEICMIAGGTGITPMYQLIQHNIKNNNIKMRLMFGNNSDKDTILFNELEKYRLSHPDLLDIYYTVTKPFKPEQWAHGVGNISPELIQAQLLTKVKDKENAVFLLCGPRPMVKLHFNALARLVGIHRQVGLFNYKYNLIDLNRTKSNIFHGYWVKAVNTFGSNEGLFTVVGALIFSTFIFWFLNLPLLIIDVFQWPKCLYRYKIQPKMKLNKSRLPHLFKVIIINLYLINPLCVSVFFVFQKWRGISIHDDVPNIFRIALELVIFNYIQELIFYYIHRLGHHKMLYKHIHKKHHEWTSVIGLSSLYAHPIEQIVANVFPILAGPMILKSHTLVAFLWIGIDIIDTIISHCGYHFPLIPSPEFHDFHHYMFTNNFGVLGILDKFHKTDTIFKNSQQYKHHNTTFTLSPIDRSYSKIN</sequence>
<dbReference type="SUPFAM" id="SSF52343">
    <property type="entry name" value="Ferredoxin reductase-like, C-terminal NADP-linked domain"/>
    <property type="match status" value="1"/>
</dbReference>
<feature type="transmembrane region" description="Helical" evidence="6">
    <location>
        <begin position="350"/>
        <end position="372"/>
    </location>
</feature>
<dbReference type="InterPro" id="IPR001834">
    <property type="entry name" value="CBR-like"/>
</dbReference>
<evidence type="ECO:0000256" key="4">
    <source>
        <dbReference type="ARBA" id="ARBA00023002"/>
    </source>
</evidence>
<feature type="binding site" evidence="5">
    <location>
        <position position="68"/>
    </location>
    <ligand>
        <name>FAD</name>
        <dbReference type="ChEBI" id="CHEBI:57692"/>
    </ligand>
</feature>
<dbReference type="Pfam" id="PF04116">
    <property type="entry name" value="FA_hydroxylase"/>
    <property type="match status" value="1"/>
</dbReference>
<reference evidence="8 9" key="1">
    <citation type="submission" date="2016-04" db="EMBL/GenBank/DDBJ databases">
        <title>The genome of Intoshia linei affirms orthonectids as highly simplified spiralians.</title>
        <authorList>
            <person name="Mikhailov K.V."/>
            <person name="Slusarev G.S."/>
            <person name="Nikitin M.A."/>
            <person name="Logacheva M.D."/>
            <person name="Penin A."/>
            <person name="Aleoshin V."/>
            <person name="Panchin Y.V."/>
        </authorList>
    </citation>
    <scope>NUCLEOTIDE SEQUENCE [LARGE SCALE GENOMIC DNA]</scope>
    <source>
        <strain evidence="8">Intl2013</strain>
        <tissue evidence="8">Whole animal</tissue>
    </source>
</reference>
<evidence type="ECO:0000256" key="6">
    <source>
        <dbReference type="SAM" id="Phobius"/>
    </source>
</evidence>
<gene>
    <name evidence="8" type="ORF">A3Q56_02301</name>
</gene>
<dbReference type="GO" id="GO:0016491">
    <property type="term" value="F:oxidoreductase activity"/>
    <property type="evidence" value="ECO:0007669"/>
    <property type="project" value="UniProtKB-KW"/>
</dbReference>
<dbReference type="Pfam" id="PF00175">
    <property type="entry name" value="NAD_binding_1"/>
    <property type="match status" value="1"/>
</dbReference>
<dbReference type="PRINTS" id="PR00406">
    <property type="entry name" value="CYTB5RDTASE"/>
</dbReference>
<organism evidence="8 9">
    <name type="scientific">Intoshia linei</name>
    <dbReference type="NCBI Taxonomy" id="1819745"/>
    <lineage>
        <taxon>Eukaryota</taxon>
        <taxon>Metazoa</taxon>
        <taxon>Spiralia</taxon>
        <taxon>Lophotrochozoa</taxon>
        <taxon>Mesozoa</taxon>
        <taxon>Orthonectida</taxon>
        <taxon>Rhopaluridae</taxon>
        <taxon>Intoshia</taxon>
    </lineage>
</organism>
<keyword evidence="6" id="KW-0472">Membrane</keyword>
<keyword evidence="9" id="KW-1185">Reference proteome</keyword>
<dbReference type="InterPro" id="IPR039261">
    <property type="entry name" value="FNR_nucleotide-bd"/>
</dbReference>
<evidence type="ECO:0000313" key="9">
    <source>
        <dbReference type="Proteomes" id="UP000078046"/>
    </source>
</evidence>
<dbReference type="PANTHER" id="PTHR19370:SF185">
    <property type="entry name" value="NADH-CYTOCHROME B5 REDUCTASE"/>
    <property type="match status" value="1"/>
</dbReference>
<dbReference type="PANTHER" id="PTHR19370">
    <property type="entry name" value="NADH-CYTOCHROME B5 REDUCTASE"/>
    <property type="match status" value="1"/>
</dbReference>
<evidence type="ECO:0000259" key="7">
    <source>
        <dbReference type="PROSITE" id="PS51384"/>
    </source>
</evidence>
<dbReference type="CDD" id="cd06183">
    <property type="entry name" value="cyt_b5_reduct_like"/>
    <property type="match status" value="1"/>
</dbReference>
<proteinExistence type="predicted"/>
<name>A0A177B6P9_9BILA</name>
<feature type="binding site" evidence="5">
    <location>
        <position position="146"/>
    </location>
    <ligand>
        <name>FAD</name>
        <dbReference type="ChEBI" id="CHEBI:57692"/>
    </ligand>
</feature>
<comment type="cofactor">
    <cofactor evidence="1 5">
        <name>FAD</name>
        <dbReference type="ChEBI" id="CHEBI:57692"/>
    </cofactor>
</comment>
<dbReference type="GO" id="GO:0008610">
    <property type="term" value="P:lipid biosynthetic process"/>
    <property type="evidence" value="ECO:0007669"/>
    <property type="project" value="InterPro"/>
</dbReference>
<evidence type="ECO:0000256" key="3">
    <source>
        <dbReference type="ARBA" id="ARBA00022827"/>
    </source>
</evidence>
<dbReference type="GO" id="GO:0005506">
    <property type="term" value="F:iron ion binding"/>
    <property type="evidence" value="ECO:0007669"/>
    <property type="project" value="InterPro"/>
</dbReference>
<dbReference type="Gene3D" id="2.40.30.10">
    <property type="entry name" value="Translation factors"/>
    <property type="match status" value="1"/>
</dbReference>
<dbReference type="InterPro" id="IPR006694">
    <property type="entry name" value="Fatty_acid_hydroxylase"/>
</dbReference>
<evidence type="ECO:0000256" key="2">
    <source>
        <dbReference type="ARBA" id="ARBA00022630"/>
    </source>
</evidence>
<comment type="caution">
    <text evidence="8">The sequence shown here is derived from an EMBL/GenBank/DDBJ whole genome shotgun (WGS) entry which is preliminary data.</text>
</comment>
<evidence type="ECO:0000256" key="5">
    <source>
        <dbReference type="PIRSR" id="PIRSR601834-1"/>
    </source>
</evidence>
<keyword evidence="3 5" id="KW-0274">FAD</keyword>
<feature type="transmembrane region" description="Helical" evidence="6">
    <location>
        <begin position="387"/>
        <end position="408"/>
    </location>
</feature>
<dbReference type="InterPro" id="IPR017938">
    <property type="entry name" value="Riboflavin_synthase-like_b-brl"/>
</dbReference>
<keyword evidence="6" id="KW-0812">Transmembrane</keyword>
<keyword evidence="4" id="KW-0560">Oxidoreductase</keyword>
<dbReference type="Proteomes" id="UP000078046">
    <property type="component" value="Unassembled WGS sequence"/>
</dbReference>